<dbReference type="CDD" id="cd00771">
    <property type="entry name" value="ThrRS_core"/>
    <property type="match status" value="1"/>
</dbReference>
<evidence type="ECO:0000256" key="4">
    <source>
        <dbReference type="ARBA" id="ARBA00022490"/>
    </source>
</evidence>
<keyword evidence="6" id="KW-0547">Nucleotide-binding</keyword>
<evidence type="ECO:0000256" key="2">
    <source>
        <dbReference type="ARBA" id="ARBA00008226"/>
    </source>
</evidence>
<dbReference type="SMART" id="SM00863">
    <property type="entry name" value="tRNA_SAD"/>
    <property type="match status" value="1"/>
</dbReference>
<dbReference type="FunFam" id="3.30.980.10:FF:000003">
    <property type="entry name" value="Threonine--tRNA ligase, cytoplasmic"/>
    <property type="match status" value="1"/>
</dbReference>
<comment type="catalytic activity">
    <reaction evidence="11">
        <text>tRNA(Thr) + L-threonine + ATP = L-threonyl-tRNA(Thr) + AMP + diphosphate + H(+)</text>
        <dbReference type="Rhea" id="RHEA:24624"/>
        <dbReference type="Rhea" id="RHEA-COMP:9670"/>
        <dbReference type="Rhea" id="RHEA-COMP:9704"/>
        <dbReference type="ChEBI" id="CHEBI:15378"/>
        <dbReference type="ChEBI" id="CHEBI:30616"/>
        <dbReference type="ChEBI" id="CHEBI:33019"/>
        <dbReference type="ChEBI" id="CHEBI:57926"/>
        <dbReference type="ChEBI" id="CHEBI:78442"/>
        <dbReference type="ChEBI" id="CHEBI:78534"/>
        <dbReference type="ChEBI" id="CHEBI:456215"/>
        <dbReference type="EC" id="6.1.1.3"/>
    </reaction>
</comment>
<dbReference type="SUPFAM" id="SSF55681">
    <property type="entry name" value="Class II aaRS and biotin synthetases"/>
    <property type="match status" value="1"/>
</dbReference>
<evidence type="ECO:0000256" key="7">
    <source>
        <dbReference type="ARBA" id="ARBA00022840"/>
    </source>
</evidence>
<dbReference type="Proteomes" id="UP001221898">
    <property type="component" value="Unassembled WGS sequence"/>
</dbReference>
<dbReference type="InterPro" id="IPR045864">
    <property type="entry name" value="aa-tRNA-synth_II/BPL/LPL"/>
</dbReference>
<dbReference type="CDD" id="cd01667">
    <property type="entry name" value="TGS_ThrRS"/>
    <property type="match status" value="1"/>
</dbReference>
<evidence type="ECO:0000256" key="5">
    <source>
        <dbReference type="ARBA" id="ARBA00022598"/>
    </source>
</evidence>
<dbReference type="GO" id="GO:0006435">
    <property type="term" value="P:threonyl-tRNA aminoacylation"/>
    <property type="evidence" value="ECO:0007669"/>
    <property type="project" value="InterPro"/>
</dbReference>
<evidence type="ECO:0000256" key="6">
    <source>
        <dbReference type="ARBA" id="ARBA00022741"/>
    </source>
</evidence>
<comment type="subcellular location">
    <subcellularLocation>
        <location evidence="1">Cytoplasm</location>
    </subcellularLocation>
</comment>
<dbReference type="PROSITE" id="PS50862">
    <property type="entry name" value="AA_TRNA_LIGASE_II"/>
    <property type="match status" value="1"/>
</dbReference>
<dbReference type="InterPro" id="IPR002314">
    <property type="entry name" value="aa-tRNA-synt_IIb"/>
</dbReference>
<evidence type="ECO:0000256" key="1">
    <source>
        <dbReference type="ARBA" id="ARBA00004496"/>
    </source>
</evidence>
<evidence type="ECO:0000256" key="8">
    <source>
        <dbReference type="ARBA" id="ARBA00022917"/>
    </source>
</evidence>
<evidence type="ECO:0000256" key="11">
    <source>
        <dbReference type="ARBA" id="ARBA00049515"/>
    </source>
</evidence>
<comment type="function">
    <text evidence="12">Catalyzes the attachment of threonine to tRNA(Thr) in a two-step reaction: threonine is first activated by ATP to form Thr-AMP and then transferred to the acceptor end of tRNA(Thr). Also edits incorrectly charged tRNA(Thr) via its editing domain, at the post-transfer stage.</text>
</comment>
<dbReference type="GO" id="GO:0005739">
    <property type="term" value="C:mitochondrion"/>
    <property type="evidence" value="ECO:0007669"/>
    <property type="project" value="TreeGrafter"/>
</dbReference>
<evidence type="ECO:0000256" key="13">
    <source>
        <dbReference type="SAM" id="MobiDB-lite"/>
    </source>
</evidence>
<dbReference type="InterPro" id="IPR018163">
    <property type="entry name" value="Thr/Ala-tRNA-synth_IIc_edit"/>
</dbReference>
<dbReference type="EMBL" id="JAINUG010000089">
    <property type="protein sequence ID" value="KAJ8398553.1"/>
    <property type="molecule type" value="Genomic_DNA"/>
</dbReference>
<dbReference type="Pfam" id="PF00587">
    <property type="entry name" value="tRNA-synt_2b"/>
    <property type="match status" value="1"/>
</dbReference>
<name>A0AAD7SA31_9TELE</name>
<evidence type="ECO:0000313" key="17">
    <source>
        <dbReference type="Proteomes" id="UP001221898"/>
    </source>
</evidence>
<keyword evidence="4" id="KW-0963">Cytoplasm</keyword>
<dbReference type="NCBIfam" id="TIGR00418">
    <property type="entry name" value="thrS"/>
    <property type="match status" value="1"/>
</dbReference>
<dbReference type="InterPro" id="IPR006195">
    <property type="entry name" value="aa-tRNA-synth_II"/>
</dbReference>
<dbReference type="GO" id="GO:0004829">
    <property type="term" value="F:threonine-tRNA ligase activity"/>
    <property type="evidence" value="ECO:0007669"/>
    <property type="project" value="UniProtKB-EC"/>
</dbReference>
<feature type="domain" description="TGS" evidence="15">
    <location>
        <begin position="170"/>
        <end position="232"/>
    </location>
</feature>
<dbReference type="Gene3D" id="3.30.930.10">
    <property type="entry name" value="Bira Bifunctional Protein, Domain 2"/>
    <property type="match status" value="1"/>
</dbReference>
<dbReference type="PANTHER" id="PTHR11451">
    <property type="entry name" value="THREONINE-TRNA LIGASE"/>
    <property type="match status" value="1"/>
</dbReference>
<feature type="domain" description="Aminoacyl-transfer RNA synthetases class-II family profile" evidence="14">
    <location>
        <begin position="442"/>
        <end position="715"/>
    </location>
</feature>
<evidence type="ECO:0000256" key="12">
    <source>
        <dbReference type="ARBA" id="ARBA00058080"/>
    </source>
</evidence>
<dbReference type="InterPro" id="IPR004095">
    <property type="entry name" value="TGS"/>
</dbReference>
<keyword evidence="8" id="KW-0648">Protein biosynthesis</keyword>
<dbReference type="InterPro" id="IPR012947">
    <property type="entry name" value="tRNA_SAD"/>
</dbReference>
<dbReference type="SUPFAM" id="SSF81271">
    <property type="entry name" value="TGS-like"/>
    <property type="match status" value="1"/>
</dbReference>
<dbReference type="InterPro" id="IPR004154">
    <property type="entry name" value="Anticodon-bd"/>
</dbReference>
<dbReference type="InterPro" id="IPR036621">
    <property type="entry name" value="Anticodon-bd_dom_sf"/>
</dbReference>
<dbReference type="InterPro" id="IPR033728">
    <property type="entry name" value="ThrRS_core"/>
</dbReference>
<dbReference type="Gene3D" id="3.10.20.30">
    <property type="match status" value="1"/>
</dbReference>
<dbReference type="SUPFAM" id="SSF52954">
    <property type="entry name" value="Class II aaRS ABD-related"/>
    <property type="match status" value="1"/>
</dbReference>
<evidence type="ECO:0000313" key="16">
    <source>
        <dbReference type="EMBL" id="KAJ8398553.1"/>
    </source>
</evidence>
<dbReference type="PANTHER" id="PTHR11451:SF51">
    <property type="entry name" value="THREONINE--TRNA LIGASE"/>
    <property type="match status" value="1"/>
</dbReference>
<evidence type="ECO:0000259" key="14">
    <source>
        <dbReference type="PROSITE" id="PS50862"/>
    </source>
</evidence>
<dbReference type="SUPFAM" id="SSF55186">
    <property type="entry name" value="ThrRS/AlaRS common domain"/>
    <property type="match status" value="1"/>
</dbReference>
<dbReference type="CDD" id="cd00860">
    <property type="entry name" value="ThrRS_anticodon"/>
    <property type="match status" value="1"/>
</dbReference>
<dbReference type="Pfam" id="PF07973">
    <property type="entry name" value="tRNA_SAD"/>
    <property type="match status" value="1"/>
</dbReference>
<dbReference type="FunFam" id="3.30.930.10:FF:000009">
    <property type="entry name" value="Threonine--tRNA ligase 2, cytoplasmic"/>
    <property type="match status" value="1"/>
</dbReference>
<dbReference type="PROSITE" id="PS51880">
    <property type="entry name" value="TGS"/>
    <property type="match status" value="1"/>
</dbReference>
<dbReference type="Gene3D" id="3.40.50.800">
    <property type="entry name" value="Anticodon-binding domain"/>
    <property type="match status" value="1"/>
</dbReference>
<protein>
    <recommendedName>
        <fullName evidence="3">threonine--tRNA ligase</fullName>
        <ecNumber evidence="3">6.1.1.3</ecNumber>
    </recommendedName>
    <alternativeName>
        <fullName evidence="10">Threonyl-tRNA synthetase</fullName>
    </alternativeName>
</protein>
<proteinExistence type="inferred from homology"/>
<dbReference type="Pfam" id="PF03129">
    <property type="entry name" value="HGTP_anticodon"/>
    <property type="match status" value="1"/>
</dbReference>
<organism evidence="16 17">
    <name type="scientific">Aldrovandia affinis</name>
    <dbReference type="NCBI Taxonomy" id="143900"/>
    <lineage>
        <taxon>Eukaryota</taxon>
        <taxon>Metazoa</taxon>
        <taxon>Chordata</taxon>
        <taxon>Craniata</taxon>
        <taxon>Vertebrata</taxon>
        <taxon>Euteleostomi</taxon>
        <taxon>Actinopterygii</taxon>
        <taxon>Neopterygii</taxon>
        <taxon>Teleostei</taxon>
        <taxon>Notacanthiformes</taxon>
        <taxon>Halosauridae</taxon>
        <taxon>Aldrovandia</taxon>
    </lineage>
</organism>
<dbReference type="EC" id="6.1.1.3" evidence="3"/>
<keyword evidence="5" id="KW-0436">Ligase</keyword>
<comment type="caution">
    <text evidence="16">The sequence shown here is derived from an EMBL/GenBank/DDBJ whole genome shotgun (WGS) entry which is preliminary data.</text>
</comment>
<dbReference type="InterPro" id="IPR012676">
    <property type="entry name" value="TGS-like"/>
</dbReference>
<evidence type="ECO:0000256" key="10">
    <source>
        <dbReference type="ARBA" id="ARBA00031900"/>
    </source>
</evidence>
<evidence type="ECO:0000259" key="15">
    <source>
        <dbReference type="PROSITE" id="PS51880"/>
    </source>
</evidence>
<accession>A0AAD7SA31</accession>
<keyword evidence="17" id="KW-1185">Reference proteome</keyword>
<dbReference type="AlphaFoldDB" id="A0AAD7SA31"/>
<dbReference type="Pfam" id="PF02824">
    <property type="entry name" value="TGS"/>
    <property type="match status" value="1"/>
</dbReference>
<evidence type="ECO:0000256" key="9">
    <source>
        <dbReference type="ARBA" id="ARBA00023146"/>
    </source>
</evidence>
<sequence>MAECLAARLSAQEEQIRLLSQEVSGLRDGLCGDPGALSPLASTPELESLRSENEKLRYRILHLRRGLQAELDLEAQGREGAKKCPEKEKEKGKENVKNNHDQSQHAELHPKQLDKTKKKEKSEKSDKAKGDGVVGELNPWPGYVADRLQLYEELKRESDALLSKRAAESHPISVELPDGRSVEAQAWVTTPYQLACGISQGLADNAVIARVSGELWDLDRPLEKNCSLEVLRFDDEDAQAVYWHSSAHILGEAMERFYGGCLCYGPPIENGFYYDMYLEGQRGVSSAEFGNLEAICKSVVKDKQPFERLEISKETLLQMFRYNKFKCRILNEKVTTPTTTVYRCGPLIDLCRGPHVRHTGKIKAMKIYKNSSTYWEGRSDMETLQRVYGISFPDSKMLKEWERFQEEARNRDHRKIGKEQELFFFHDLSPGSCFFLPRGAFLYNTLTEFIREEYWRRGFQEVATPNIYNSKLWETSGHWQHYNDNMFSFPVEQDIFALKPMNCPGHCLMFSHRPRSWRELPLRLADFGVLHRNELSGTLSGLTRVRRFQQDDAHIFCTMEQIGSEMKGCLDFLRCVYAVFGFSFQLHLSTRPEKYLGDVAIWNQAEKELENSLNEFGEPWKLNPGDGAFYGPKIDIKIKDAIGRYHQCATIQLDFQLPIRFDLTFVGKDGDDKARPVIIHRAILGSVERMIAILTENYAGKWPLWLSPRQVMLVPVNPVCEEYAKKVCKQFVEAGFMADADLDSSCLLNKKIRNAQLAQYNFILVVGEKERVTDSVNVRTRDNKVHGELSVAEVLARLTLLRQSRCRSAEEEF</sequence>
<gene>
    <name evidence="16" type="ORF">AAFF_G00420810</name>
</gene>
<dbReference type="HAMAP" id="MF_00184">
    <property type="entry name" value="Thr_tRNA_synth"/>
    <property type="match status" value="1"/>
</dbReference>
<dbReference type="GO" id="GO:0005524">
    <property type="term" value="F:ATP binding"/>
    <property type="evidence" value="ECO:0007669"/>
    <property type="project" value="UniProtKB-KW"/>
</dbReference>
<feature type="compositionally biased region" description="Basic and acidic residues" evidence="13">
    <location>
        <begin position="77"/>
        <end position="130"/>
    </location>
</feature>
<keyword evidence="7" id="KW-0067">ATP-binding</keyword>
<keyword evidence="9" id="KW-0030">Aminoacyl-tRNA synthetase</keyword>
<dbReference type="InterPro" id="IPR047246">
    <property type="entry name" value="ThrRS_anticodon"/>
</dbReference>
<dbReference type="FunFam" id="3.10.20.30:FF:000006">
    <property type="entry name" value="Threonine--tRNA ligase, cytoplasmic"/>
    <property type="match status" value="1"/>
</dbReference>
<dbReference type="InterPro" id="IPR012675">
    <property type="entry name" value="Beta-grasp_dom_sf"/>
</dbReference>
<dbReference type="InterPro" id="IPR002320">
    <property type="entry name" value="Thr-tRNA-ligase_IIa"/>
</dbReference>
<dbReference type="PRINTS" id="PR01047">
    <property type="entry name" value="TRNASYNTHTHR"/>
</dbReference>
<evidence type="ECO:0000256" key="3">
    <source>
        <dbReference type="ARBA" id="ARBA00013163"/>
    </source>
</evidence>
<reference evidence="16" key="1">
    <citation type="journal article" date="2023" name="Science">
        <title>Genome structures resolve the early diversification of teleost fishes.</title>
        <authorList>
            <person name="Parey E."/>
            <person name="Louis A."/>
            <person name="Montfort J."/>
            <person name="Bouchez O."/>
            <person name="Roques C."/>
            <person name="Iampietro C."/>
            <person name="Lluch J."/>
            <person name="Castinel A."/>
            <person name="Donnadieu C."/>
            <person name="Desvignes T."/>
            <person name="Floi Bucao C."/>
            <person name="Jouanno E."/>
            <person name="Wen M."/>
            <person name="Mejri S."/>
            <person name="Dirks R."/>
            <person name="Jansen H."/>
            <person name="Henkel C."/>
            <person name="Chen W.J."/>
            <person name="Zahm M."/>
            <person name="Cabau C."/>
            <person name="Klopp C."/>
            <person name="Thompson A.W."/>
            <person name="Robinson-Rechavi M."/>
            <person name="Braasch I."/>
            <person name="Lecointre G."/>
            <person name="Bobe J."/>
            <person name="Postlethwait J.H."/>
            <person name="Berthelot C."/>
            <person name="Roest Crollius H."/>
            <person name="Guiguen Y."/>
        </authorList>
    </citation>
    <scope>NUCLEOTIDE SEQUENCE</scope>
    <source>
        <strain evidence="16">NC1722</strain>
    </source>
</reference>
<comment type="similarity">
    <text evidence="2">Belongs to the class-II aminoacyl-tRNA synthetase family.</text>
</comment>
<dbReference type="FunFam" id="3.40.50.800:FF:000003">
    <property type="entry name" value="Threonine--tRNA ligase 2, cytoplasmic"/>
    <property type="match status" value="1"/>
</dbReference>
<feature type="region of interest" description="Disordered" evidence="13">
    <location>
        <begin position="77"/>
        <end position="134"/>
    </location>
</feature>
<dbReference type="Gene3D" id="3.30.980.10">
    <property type="entry name" value="Threonyl-trna Synthetase, Chain A, domain 2"/>
    <property type="match status" value="1"/>
</dbReference>